<organism evidence="2 3">
    <name type="scientific">Lithospermum erythrorhizon</name>
    <name type="common">Purple gromwell</name>
    <name type="synonym">Lithospermum officinale var. erythrorhizon</name>
    <dbReference type="NCBI Taxonomy" id="34254"/>
    <lineage>
        <taxon>Eukaryota</taxon>
        <taxon>Viridiplantae</taxon>
        <taxon>Streptophyta</taxon>
        <taxon>Embryophyta</taxon>
        <taxon>Tracheophyta</taxon>
        <taxon>Spermatophyta</taxon>
        <taxon>Magnoliopsida</taxon>
        <taxon>eudicotyledons</taxon>
        <taxon>Gunneridae</taxon>
        <taxon>Pentapetalae</taxon>
        <taxon>asterids</taxon>
        <taxon>lamiids</taxon>
        <taxon>Boraginales</taxon>
        <taxon>Boraginaceae</taxon>
        <taxon>Boraginoideae</taxon>
        <taxon>Lithospermeae</taxon>
        <taxon>Lithospermum</taxon>
    </lineage>
</organism>
<dbReference type="InterPro" id="IPR052343">
    <property type="entry name" value="Retrotransposon-Effector_Assoc"/>
</dbReference>
<protein>
    <recommendedName>
        <fullName evidence="1">Reverse transcriptase domain-containing protein</fullName>
    </recommendedName>
</protein>
<reference evidence="2 3" key="1">
    <citation type="submission" date="2024-01" db="EMBL/GenBank/DDBJ databases">
        <title>The complete chloroplast genome sequence of Lithospermum erythrorhizon: insights into the phylogenetic relationship among Boraginaceae species and the maternal lineages of purple gromwells.</title>
        <authorList>
            <person name="Okada T."/>
            <person name="Watanabe K."/>
        </authorList>
    </citation>
    <scope>NUCLEOTIDE SEQUENCE [LARGE SCALE GENOMIC DNA]</scope>
</reference>
<dbReference type="InterPro" id="IPR043502">
    <property type="entry name" value="DNA/RNA_pol_sf"/>
</dbReference>
<dbReference type="PANTHER" id="PTHR46890:SF48">
    <property type="entry name" value="RNA-DIRECTED DNA POLYMERASE"/>
    <property type="match status" value="1"/>
</dbReference>
<dbReference type="PANTHER" id="PTHR46890">
    <property type="entry name" value="NON-LTR RETROLELEMENT REVERSE TRANSCRIPTASE-LIKE PROTEIN-RELATED"/>
    <property type="match status" value="1"/>
</dbReference>
<dbReference type="Proteomes" id="UP001454036">
    <property type="component" value="Unassembled WGS sequence"/>
</dbReference>
<dbReference type="EMBL" id="BAABME010000290">
    <property type="protein sequence ID" value="GAA0141497.1"/>
    <property type="molecule type" value="Genomic_DNA"/>
</dbReference>
<dbReference type="SUPFAM" id="SSF56672">
    <property type="entry name" value="DNA/RNA polymerases"/>
    <property type="match status" value="1"/>
</dbReference>
<evidence type="ECO:0000313" key="3">
    <source>
        <dbReference type="Proteomes" id="UP001454036"/>
    </source>
</evidence>
<name>A0AAV3NRK2_LITER</name>
<gene>
    <name evidence="2" type="ORF">LIER_02629</name>
</gene>
<keyword evidence="3" id="KW-1185">Reference proteome</keyword>
<dbReference type="Pfam" id="PF00078">
    <property type="entry name" value="RVT_1"/>
    <property type="match status" value="1"/>
</dbReference>
<sequence length="100" mass="11669">MSELRPISLCNIVVKIASRIMTIRMHPILMDIISKNQSAFLPGRMIFDNILIAHEVLHFMNHSKSVKNVNMAIKLDMSKAYDRVEWCFLEAIMLKMDFCR</sequence>
<evidence type="ECO:0000313" key="2">
    <source>
        <dbReference type="EMBL" id="GAA0141497.1"/>
    </source>
</evidence>
<comment type="caution">
    <text evidence="2">The sequence shown here is derived from an EMBL/GenBank/DDBJ whole genome shotgun (WGS) entry which is preliminary data.</text>
</comment>
<dbReference type="InterPro" id="IPR000477">
    <property type="entry name" value="RT_dom"/>
</dbReference>
<dbReference type="AlphaFoldDB" id="A0AAV3NRK2"/>
<proteinExistence type="predicted"/>
<feature type="domain" description="Reverse transcriptase" evidence="1">
    <location>
        <begin position="3"/>
        <end position="91"/>
    </location>
</feature>
<evidence type="ECO:0000259" key="1">
    <source>
        <dbReference type="Pfam" id="PF00078"/>
    </source>
</evidence>
<accession>A0AAV3NRK2</accession>